<comment type="catalytic activity">
    <reaction evidence="8">
        <text>(6S)-5,6,7,8-tetrahydrofolate + NADP(+) = 7,8-dihydrofolate + NADPH + H(+)</text>
        <dbReference type="Rhea" id="RHEA:15009"/>
        <dbReference type="ChEBI" id="CHEBI:15378"/>
        <dbReference type="ChEBI" id="CHEBI:57451"/>
        <dbReference type="ChEBI" id="CHEBI:57453"/>
        <dbReference type="ChEBI" id="CHEBI:57783"/>
        <dbReference type="ChEBI" id="CHEBI:58349"/>
        <dbReference type="EC" id="1.5.1.3"/>
    </reaction>
</comment>
<evidence type="ECO:0000313" key="11">
    <source>
        <dbReference type="EMBL" id="TCK63257.1"/>
    </source>
</evidence>
<dbReference type="PRINTS" id="PR00070">
    <property type="entry name" value="DHFR"/>
</dbReference>
<dbReference type="GO" id="GO:0005829">
    <property type="term" value="C:cytosol"/>
    <property type="evidence" value="ECO:0007669"/>
    <property type="project" value="TreeGrafter"/>
</dbReference>
<dbReference type="Gene3D" id="3.40.430.10">
    <property type="entry name" value="Dihydrofolate Reductase, subunit A"/>
    <property type="match status" value="1"/>
</dbReference>
<sequence>MLISMIAAMANNRVIGRGNQMPWYLPADLKHFKQTTLGKPIVMGRKTYESIGRALPGRHNYVLTRDSHWQSDGVIAITALQQAIELEQLNETEELVIIGGGELYRLFLPFAQRLYLTFIDLNVGDADTFFPDYEPDQWQVSVESAHQADEHNPYNYRFVQFERR</sequence>
<dbReference type="NCBIfam" id="NF008037">
    <property type="entry name" value="PRK10769.1"/>
    <property type="match status" value="1"/>
</dbReference>
<dbReference type="PANTHER" id="PTHR48069:SF3">
    <property type="entry name" value="DIHYDROFOLATE REDUCTASE"/>
    <property type="match status" value="1"/>
</dbReference>
<reference evidence="11 12" key="1">
    <citation type="submission" date="2019-03" db="EMBL/GenBank/DDBJ databases">
        <title>Genomic Encyclopedia of Type Strains, Phase IV (KMG-IV): sequencing the most valuable type-strain genomes for metagenomic binning, comparative biology and taxonomic classification.</title>
        <authorList>
            <person name="Goeker M."/>
        </authorList>
    </citation>
    <scope>NUCLEOTIDE SEQUENCE [LARGE SCALE GENOMIC DNA]</scope>
    <source>
        <strain evidence="11 12">DSM 18577</strain>
    </source>
</reference>
<evidence type="ECO:0000256" key="1">
    <source>
        <dbReference type="ARBA" id="ARBA00004903"/>
    </source>
</evidence>
<comment type="caution">
    <text evidence="11">The sequence shown here is derived from an EMBL/GenBank/DDBJ whole genome shotgun (WGS) entry which is preliminary data.</text>
</comment>
<keyword evidence="4 8" id="KW-0554">One-carbon metabolism</keyword>
<dbReference type="EMBL" id="SMGD01000003">
    <property type="protein sequence ID" value="TCK63257.1"/>
    <property type="molecule type" value="Genomic_DNA"/>
</dbReference>
<dbReference type="SUPFAM" id="SSF53597">
    <property type="entry name" value="Dihydrofolate reductase-like"/>
    <property type="match status" value="1"/>
</dbReference>
<comment type="pathway">
    <text evidence="1 8">Cofactor biosynthesis; tetrahydrofolate biosynthesis; 5,6,7,8-tetrahydrofolate from 7,8-dihydrofolate: step 1/1.</text>
</comment>
<dbReference type="FunFam" id="3.40.430.10:FF:000001">
    <property type="entry name" value="Dihydrofolate reductase"/>
    <property type="match status" value="1"/>
</dbReference>
<dbReference type="EC" id="1.5.1.3" evidence="3 8"/>
<keyword evidence="12" id="KW-1185">Reference proteome</keyword>
<dbReference type="InterPro" id="IPR024072">
    <property type="entry name" value="DHFR-like_dom_sf"/>
</dbReference>
<evidence type="ECO:0000256" key="4">
    <source>
        <dbReference type="ARBA" id="ARBA00022563"/>
    </source>
</evidence>
<name>A0A4R1KGE1_9GAMM</name>
<dbReference type="GO" id="GO:0004146">
    <property type="term" value="F:dihydrofolate reductase activity"/>
    <property type="evidence" value="ECO:0007669"/>
    <property type="project" value="UniProtKB-EC"/>
</dbReference>
<evidence type="ECO:0000256" key="3">
    <source>
        <dbReference type="ARBA" id="ARBA00012856"/>
    </source>
</evidence>
<evidence type="ECO:0000256" key="5">
    <source>
        <dbReference type="ARBA" id="ARBA00022857"/>
    </source>
</evidence>
<accession>A0A4R1KGE1</accession>
<dbReference type="RefSeq" id="WP_207907498.1">
    <property type="nucleotide sequence ID" value="NZ_OU594967.1"/>
</dbReference>
<dbReference type="GO" id="GO:0046452">
    <property type="term" value="P:dihydrofolate metabolic process"/>
    <property type="evidence" value="ECO:0007669"/>
    <property type="project" value="TreeGrafter"/>
</dbReference>
<evidence type="ECO:0000256" key="2">
    <source>
        <dbReference type="ARBA" id="ARBA00009539"/>
    </source>
</evidence>
<dbReference type="UniPathway" id="UPA00077">
    <property type="reaction ID" value="UER00158"/>
</dbReference>
<feature type="domain" description="DHFR" evidence="10">
    <location>
        <begin position="2"/>
        <end position="163"/>
    </location>
</feature>
<comment type="function">
    <text evidence="7 8">Key enzyme in folate metabolism. Catalyzes an essential reaction for de novo glycine and purine synthesis, and for DNA precursor synthesis.</text>
</comment>
<evidence type="ECO:0000256" key="9">
    <source>
        <dbReference type="RuleBase" id="RU004474"/>
    </source>
</evidence>
<dbReference type="AlphaFoldDB" id="A0A4R1KGE1"/>
<evidence type="ECO:0000256" key="6">
    <source>
        <dbReference type="ARBA" id="ARBA00023002"/>
    </source>
</evidence>
<dbReference type="PIRSF" id="PIRSF000194">
    <property type="entry name" value="DHFR"/>
    <property type="match status" value="1"/>
</dbReference>
<dbReference type="Pfam" id="PF00186">
    <property type="entry name" value="DHFR_1"/>
    <property type="match status" value="1"/>
</dbReference>
<dbReference type="GO" id="GO:0006730">
    <property type="term" value="P:one-carbon metabolic process"/>
    <property type="evidence" value="ECO:0007669"/>
    <property type="project" value="UniProtKB-KW"/>
</dbReference>
<dbReference type="PANTHER" id="PTHR48069">
    <property type="entry name" value="DIHYDROFOLATE REDUCTASE"/>
    <property type="match status" value="1"/>
</dbReference>
<keyword evidence="6 8" id="KW-0560">Oxidoreductase</keyword>
<dbReference type="GO" id="GO:0070401">
    <property type="term" value="F:NADP+ binding"/>
    <property type="evidence" value="ECO:0007669"/>
    <property type="project" value="UniProtKB-ARBA"/>
</dbReference>
<organism evidence="11 12">
    <name type="scientific">Celerinatantimonas diazotrophica</name>
    <dbReference type="NCBI Taxonomy" id="412034"/>
    <lineage>
        <taxon>Bacteria</taxon>
        <taxon>Pseudomonadati</taxon>
        <taxon>Pseudomonadota</taxon>
        <taxon>Gammaproteobacteria</taxon>
        <taxon>Celerinatantimonadaceae</taxon>
        <taxon>Celerinatantimonas</taxon>
    </lineage>
</organism>
<dbReference type="InterPro" id="IPR001796">
    <property type="entry name" value="DHFR_dom"/>
</dbReference>
<dbReference type="InterPro" id="IPR012259">
    <property type="entry name" value="DHFR"/>
</dbReference>
<comment type="similarity">
    <text evidence="2 8 9">Belongs to the dihydrofolate reductase family.</text>
</comment>
<gene>
    <name evidence="11" type="ORF">EV690_0355</name>
</gene>
<dbReference type="GO" id="GO:0046654">
    <property type="term" value="P:tetrahydrofolate biosynthetic process"/>
    <property type="evidence" value="ECO:0007669"/>
    <property type="project" value="UniProtKB-UniPathway"/>
</dbReference>
<dbReference type="CDD" id="cd00209">
    <property type="entry name" value="DHFR"/>
    <property type="match status" value="1"/>
</dbReference>
<dbReference type="InterPro" id="IPR017925">
    <property type="entry name" value="DHFR_CS"/>
</dbReference>
<protein>
    <recommendedName>
        <fullName evidence="3 8">Dihydrofolate reductase</fullName>
        <ecNumber evidence="3 8">1.5.1.3</ecNumber>
    </recommendedName>
</protein>
<evidence type="ECO:0000256" key="7">
    <source>
        <dbReference type="ARBA" id="ARBA00025067"/>
    </source>
</evidence>
<evidence type="ECO:0000313" key="12">
    <source>
        <dbReference type="Proteomes" id="UP000295565"/>
    </source>
</evidence>
<evidence type="ECO:0000256" key="8">
    <source>
        <dbReference type="PIRNR" id="PIRNR000194"/>
    </source>
</evidence>
<proteinExistence type="inferred from homology"/>
<dbReference type="PROSITE" id="PS00075">
    <property type="entry name" value="DHFR_1"/>
    <property type="match status" value="1"/>
</dbReference>
<dbReference type="PROSITE" id="PS51330">
    <property type="entry name" value="DHFR_2"/>
    <property type="match status" value="1"/>
</dbReference>
<dbReference type="Proteomes" id="UP000295565">
    <property type="component" value="Unassembled WGS sequence"/>
</dbReference>
<dbReference type="GO" id="GO:0046655">
    <property type="term" value="P:folic acid metabolic process"/>
    <property type="evidence" value="ECO:0007669"/>
    <property type="project" value="TreeGrafter"/>
</dbReference>
<keyword evidence="5 8" id="KW-0521">NADP</keyword>
<evidence type="ECO:0000259" key="10">
    <source>
        <dbReference type="PROSITE" id="PS51330"/>
    </source>
</evidence>